<keyword evidence="3" id="KW-1185">Reference proteome</keyword>
<dbReference type="EMBL" id="PIQO01000003">
    <property type="protein sequence ID" value="PKR85852.1"/>
    <property type="molecule type" value="Genomic_DNA"/>
</dbReference>
<evidence type="ECO:0000313" key="2">
    <source>
        <dbReference type="EMBL" id="PKR85852.1"/>
    </source>
</evidence>
<dbReference type="Proteomes" id="UP000233440">
    <property type="component" value="Unassembled WGS sequence"/>
</dbReference>
<dbReference type="InterPro" id="IPR002156">
    <property type="entry name" value="RNaseH_domain"/>
</dbReference>
<dbReference type="GO" id="GO:0003676">
    <property type="term" value="F:nucleic acid binding"/>
    <property type="evidence" value="ECO:0007669"/>
    <property type="project" value="InterPro"/>
</dbReference>
<dbReference type="EC" id="3.1.26.4" evidence="2"/>
<evidence type="ECO:0000259" key="1">
    <source>
        <dbReference type="PROSITE" id="PS50879"/>
    </source>
</evidence>
<dbReference type="PANTHER" id="PTHR47723:SF19">
    <property type="entry name" value="POLYNUCLEOTIDYL TRANSFERASE, RIBONUCLEASE H-LIKE SUPERFAMILY PROTEIN"/>
    <property type="match status" value="1"/>
</dbReference>
<dbReference type="InterPro" id="IPR012337">
    <property type="entry name" value="RNaseH-like_sf"/>
</dbReference>
<evidence type="ECO:0000313" key="3">
    <source>
        <dbReference type="Proteomes" id="UP000233440"/>
    </source>
</evidence>
<feature type="domain" description="RNase H type-1" evidence="1">
    <location>
        <begin position="1"/>
        <end position="126"/>
    </location>
</feature>
<keyword evidence="2" id="KW-0378">Hydrolase</keyword>
<dbReference type="PROSITE" id="PS50879">
    <property type="entry name" value="RNASE_H_1"/>
    <property type="match status" value="1"/>
</dbReference>
<dbReference type="InterPro" id="IPR053151">
    <property type="entry name" value="RNase_H-like"/>
</dbReference>
<reference evidence="2 3" key="1">
    <citation type="submission" date="2017-11" db="EMBL/GenBank/DDBJ databases">
        <title>Bacillus camelliae sp. nov., isolated from pu'er tea.</title>
        <authorList>
            <person name="Niu L."/>
        </authorList>
    </citation>
    <scope>NUCLEOTIDE SEQUENCE [LARGE SCALE GENOMIC DNA]</scope>
    <source>
        <strain evidence="2 3">7578-1</strain>
    </source>
</reference>
<comment type="caution">
    <text evidence="2">The sequence shown here is derived from an EMBL/GenBank/DDBJ whole genome shotgun (WGS) entry which is preliminary data.</text>
</comment>
<gene>
    <name evidence="2" type="primary">rnhA</name>
    <name evidence="2" type="ORF">CWO92_05620</name>
</gene>
<dbReference type="OrthoDB" id="7845843at2"/>
<dbReference type="CDD" id="cd09279">
    <property type="entry name" value="RNase_HI_like"/>
    <property type="match status" value="1"/>
</dbReference>
<dbReference type="PANTHER" id="PTHR47723">
    <property type="entry name" value="OS05G0353850 PROTEIN"/>
    <property type="match status" value="1"/>
</dbReference>
<accession>A0A2N3LMF8</accession>
<name>A0A2N3LMF8_9BACI</name>
<proteinExistence type="predicted"/>
<sequence length="136" mass="15177">MIEVYIDGASAGDPGDSGAGVFIKVNGKVERYAIPLGQKNNHEAEYLALIKSLEICIKNGFKIISVRSDSKAVVQAVEKEFAKKEPYRSLLEEALKLTKQLDLFFIKWVPSSENKTADELARKAIRLNKKEGLQHE</sequence>
<dbReference type="GO" id="GO:0004523">
    <property type="term" value="F:RNA-DNA hybrid ribonuclease activity"/>
    <property type="evidence" value="ECO:0007669"/>
    <property type="project" value="UniProtKB-EC"/>
</dbReference>
<organism evidence="2 3">
    <name type="scientific">Heyndrickxia camelliae</name>
    <dbReference type="NCBI Taxonomy" id="1707093"/>
    <lineage>
        <taxon>Bacteria</taxon>
        <taxon>Bacillati</taxon>
        <taxon>Bacillota</taxon>
        <taxon>Bacilli</taxon>
        <taxon>Bacillales</taxon>
        <taxon>Bacillaceae</taxon>
        <taxon>Heyndrickxia</taxon>
    </lineage>
</organism>
<dbReference type="Gene3D" id="3.30.420.10">
    <property type="entry name" value="Ribonuclease H-like superfamily/Ribonuclease H"/>
    <property type="match status" value="1"/>
</dbReference>
<protein>
    <submittedName>
        <fullName evidence="2">Ribonuclease HI</fullName>
        <ecNumber evidence="2">3.1.26.4</ecNumber>
    </submittedName>
</protein>
<dbReference type="RefSeq" id="WP_101353223.1">
    <property type="nucleotide sequence ID" value="NZ_PIQO01000003.1"/>
</dbReference>
<dbReference type="InterPro" id="IPR036397">
    <property type="entry name" value="RNaseH_sf"/>
</dbReference>
<dbReference type="Pfam" id="PF13456">
    <property type="entry name" value="RVT_3"/>
    <property type="match status" value="1"/>
</dbReference>
<dbReference type="SUPFAM" id="SSF53098">
    <property type="entry name" value="Ribonuclease H-like"/>
    <property type="match status" value="1"/>
</dbReference>
<dbReference type="AlphaFoldDB" id="A0A2N3LMF8"/>